<dbReference type="GO" id="GO:0005886">
    <property type="term" value="C:plasma membrane"/>
    <property type="evidence" value="ECO:0007669"/>
    <property type="project" value="UniProtKB-SubCell"/>
</dbReference>
<dbReference type="AlphaFoldDB" id="A0A6I8N5U8"/>
<evidence type="ECO:0000256" key="24">
    <source>
        <dbReference type="PROSITE-ProRule" id="PRU00076"/>
    </source>
</evidence>
<dbReference type="InterPro" id="IPR000742">
    <property type="entry name" value="EGF"/>
</dbReference>
<dbReference type="SMART" id="SM00032">
    <property type="entry name" value="CCP"/>
    <property type="match status" value="9"/>
</dbReference>
<keyword evidence="15 24" id="KW-1015">Disulfide bond</keyword>
<feature type="disulfide bond" evidence="25">
    <location>
        <begin position="221"/>
        <end position="248"/>
    </location>
</feature>
<evidence type="ECO:0000256" key="12">
    <source>
        <dbReference type="ARBA" id="ARBA00022889"/>
    </source>
</evidence>
<dbReference type="InterPro" id="IPR035976">
    <property type="entry name" value="Sushi/SCR/CCP_sf"/>
</dbReference>
<evidence type="ECO:0000256" key="13">
    <source>
        <dbReference type="ARBA" id="ARBA00022989"/>
    </source>
</evidence>
<dbReference type="PANTHER" id="PTHR19325:SF484">
    <property type="entry name" value="P-SELECTIN"/>
    <property type="match status" value="1"/>
</dbReference>
<feature type="disulfide bond" evidence="25">
    <location>
        <begin position="283"/>
        <end position="310"/>
    </location>
</feature>
<keyword evidence="12" id="KW-0130">Cell adhesion</keyword>
<dbReference type="GO" id="GO:0007155">
    <property type="term" value="P:cell adhesion"/>
    <property type="evidence" value="ECO:0007669"/>
    <property type="project" value="UniProtKB-KW"/>
</dbReference>
<comment type="subcellular location">
    <subcellularLocation>
        <location evidence="1">Cell membrane</location>
        <topology evidence="1">Single-pass type I membrane protein</topology>
    </subcellularLocation>
</comment>
<evidence type="ECO:0000256" key="3">
    <source>
        <dbReference type="ARBA" id="ARBA00022475"/>
    </source>
</evidence>
<dbReference type="FunFam" id="2.10.25.10:FF:000176">
    <property type="entry name" value="Selectin P"/>
    <property type="match status" value="1"/>
</dbReference>
<dbReference type="Bgee" id="ENSOANG00000000873">
    <property type="expression patterns" value="Expressed in ovary and 4 other cell types or tissues"/>
</dbReference>
<feature type="domain" description="Sushi" evidence="28">
    <location>
        <begin position="375"/>
        <end position="436"/>
    </location>
</feature>
<feature type="disulfide bond" evidence="25">
    <location>
        <begin position="345"/>
        <end position="372"/>
    </location>
</feature>
<feature type="disulfide bond" evidence="25">
    <location>
        <begin position="407"/>
        <end position="434"/>
    </location>
</feature>
<reference evidence="29" key="1">
    <citation type="submission" date="2025-08" db="UniProtKB">
        <authorList>
            <consortium name="Ensembl"/>
        </authorList>
    </citation>
    <scope>IDENTIFICATION</scope>
    <source>
        <strain evidence="29">Glennie</strain>
    </source>
</reference>
<feature type="domain" description="Sushi" evidence="28">
    <location>
        <begin position="623"/>
        <end position="684"/>
    </location>
</feature>
<evidence type="ECO:0000256" key="16">
    <source>
        <dbReference type="ARBA" id="ARBA00023180"/>
    </source>
</evidence>
<dbReference type="FunFam" id="2.10.70.10:FF:000001">
    <property type="entry name" value="Selectin P"/>
    <property type="match status" value="9"/>
</dbReference>
<feature type="disulfide bond" evidence="25">
    <location>
        <begin position="593"/>
        <end position="620"/>
    </location>
</feature>
<reference evidence="29" key="2">
    <citation type="submission" date="2025-09" db="UniProtKB">
        <authorList>
            <consortium name="Ensembl"/>
        </authorList>
    </citation>
    <scope>IDENTIFICATION</scope>
    <source>
        <strain evidence="29">Glennie</strain>
    </source>
</reference>
<keyword evidence="6" id="KW-0812">Transmembrane</keyword>
<dbReference type="Ensembl" id="ENSOANT00000075801.1">
    <property type="protein sequence ID" value="ENSOANP00000036341.1"/>
    <property type="gene ID" value="ENSOANG00000000873.4"/>
</dbReference>
<evidence type="ECO:0000259" key="26">
    <source>
        <dbReference type="PROSITE" id="PS50026"/>
    </source>
</evidence>
<feature type="disulfide bond" evidence="24">
    <location>
        <begin position="175"/>
        <end position="184"/>
    </location>
</feature>
<dbReference type="PANTHER" id="PTHR19325">
    <property type="entry name" value="COMPLEMENT COMPONENT-RELATED SUSHI DOMAIN-CONTAINING"/>
    <property type="match status" value="1"/>
</dbReference>
<comment type="function">
    <text evidence="22">Ca(2+)-dependent receptor for myeloid cells that binds to carbohydrates on neutrophils and monocytes. Mediates the interaction of activated endothelial cells or platelets with leukocytes. The ligand recognized is sialyl-Lewis X. Mediates rapid rolling of leukocyte rolling over vascular surfaces during the initial steps in inflammation through interaction with SELPLG. Mediates cell-cell interactions and cell adhesion via the interaction with integrin alpha-IIb/beta3 (ITGA2B:ITGB3) and integrin alpha-V/beta-3 (ITGAV:ITGB3).</text>
</comment>
<dbReference type="GO" id="GO:0046872">
    <property type="term" value="F:metal ion binding"/>
    <property type="evidence" value="ECO:0007669"/>
    <property type="project" value="UniProtKB-KW"/>
</dbReference>
<dbReference type="InterPro" id="IPR002396">
    <property type="entry name" value="Selectin_superfamily"/>
</dbReference>
<name>A0A6I8N5U8_ORNAN</name>
<dbReference type="PROSITE" id="PS50923">
    <property type="entry name" value="SUSHI"/>
    <property type="match status" value="9"/>
</dbReference>
<keyword evidence="9" id="KW-0430">Lectin</keyword>
<dbReference type="GeneTree" id="ENSGT00940000161063"/>
<dbReference type="InterPro" id="IPR050350">
    <property type="entry name" value="Compl-Cell_Adhes-Reg"/>
</dbReference>
<dbReference type="PRINTS" id="PR00343">
    <property type="entry name" value="SELECTIN"/>
</dbReference>
<dbReference type="InterPro" id="IPR033991">
    <property type="entry name" value="Selectin_CTLD"/>
</dbReference>
<keyword evidence="7" id="KW-0479">Metal-binding</keyword>
<evidence type="ECO:0000256" key="25">
    <source>
        <dbReference type="PROSITE-ProRule" id="PRU00302"/>
    </source>
</evidence>
<keyword evidence="14" id="KW-0472">Membrane</keyword>
<feature type="domain" description="C-type lectin" evidence="27">
    <location>
        <begin position="28"/>
        <end position="149"/>
    </location>
</feature>
<evidence type="ECO:0000256" key="22">
    <source>
        <dbReference type="ARBA" id="ARBA00045502"/>
    </source>
</evidence>
<keyword evidence="16" id="KW-0325">Glycoprotein</keyword>
<feature type="domain" description="Sushi" evidence="28">
    <location>
        <begin position="251"/>
        <end position="312"/>
    </location>
</feature>
<dbReference type="SMART" id="SM00181">
    <property type="entry name" value="EGF"/>
    <property type="match status" value="2"/>
</dbReference>
<feature type="domain" description="Sushi" evidence="28">
    <location>
        <begin position="188"/>
        <end position="250"/>
    </location>
</feature>
<dbReference type="CDD" id="cd00054">
    <property type="entry name" value="EGF_CA"/>
    <property type="match status" value="1"/>
</dbReference>
<evidence type="ECO:0000256" key="17">
    <source>
        <dbReference type="ARBA" id="ARBA00044174"/>
    </source>
</evidence>
<feature type="domain" description="Sushi" evidence="28">
    <location>
        <begin position="499"/>
        <end position="560"/>
    </location>
</feature>
<dbReference type="PROSITE" id="PS01186">
    <property type="entry name" value="EGF_2"/>
    <property type="match status" value="1"/>
</dbReference>
<evidence type="ECO:0000313" key="30">
    <source>
        <dbReference type="Proteomes" id="UP000002279"/>
    </source>
</evidence>
<protein>
    <recommendedName>
        <fullName evidence="17">p-selectin</fullName>
    </recommendedName>
    <alternativeName>
        <fullName evidence="18">CD62 antigen-like family member P</fullName>
    </alternativeName>
    <alternativeName>
        <fullName evidence="20">Granule membrane protein 140</fullName>
    </alternativeName>
    <alternativeName>
        <fullName evidence="21">Leukocyte-endothelial cell adhesion molecule 3</fullName>
    </alternativeName>
    <alternativeName>
        <fullName evidence="19">Platelet activation dependent granule-external membrane protein</fullName>
    </alternativeName>
</protein>
<evidence type="ECO:0000256" key="9">
    <source>
        <dbReference type="ARBA" id="ARBA00022734"/>
    </source>
</evidence>
<dbReference type="Pfam" id="PF00059">
    <property type="entry name" value="Lectin_C"/>
    <property type="match status" value="1"/>
</dbReference>
<evidence type="ECO:0000259" key="27">
    <source>
        <dbReference type="PROSITE" id="PS50041"/>
    </source>
</evidence>
<feature type="domain" description="Sushi" evidence="28">
    <location>
        <begin position="685"/>
        <end position="746"/>
    </location>
</feature>
<dbReference type="SMART" id="SM00034">
    <property type="entry name" value="CLECT"/>
    <property type="match status" value="1"/>
</dbReference>
<evidence type="ECO:0000256" key="19">
    <source>
        <dbReference type="ARBA" id="ARBA00044292"/>
    </source>
</evidence>
<evidence type="ECO:0000256" key="6">
    <source>
        <dbReference type="ARBA" id="ARBA00022692"/>
    </source>
</evidence>
<dbReference type="InterPro" id="IPR016186">
    <property type="entry name" value="C-type_lectin-like/link_sf"/>
</dbReference>
<dbReference type="Gene3D" id="3.10.100.10">
    <property type="entry name" value="Mannose-Binding Protein A, subunit A"/>
    <property type="match status" value="1"/>
</dbReference>
<keyword evidence="5 25" id="KW-0768">Sushi</keyword>
<dbReference type="CDD" id="cd00033">
    <property type="entry name" value="CCP"/>
    <property type="match status" value="9"/>
</dbReference>
<dbReference type="InterPro" id="IPR001304">
    <property type="entry name" value="C-type_lectin-like"/>
</dbReference>
<feature type="disulfide bond" evidence="25">
    <location>
        <begin position="717"/>
        <end position="744"/>
    </location>
</feature>
<feature type="domain" description="EGF-like" evidence="26">
    <location>
        <begin position="149"/>
        <end position="185"/>
    </location>
</feature>
<dbReference type="Proteomes" id="UP000002279">
    <property type="component" value="Unplaced"/>
</dbReference>
<comment type="subunit">
    <text evidence="23">Interacts with SNX17. Interacts with SELPLG/PSGL1 and PODXL2 and mediates neutrophil adhesion and leukocyte rolling. This interaction requires the sialyl-Lewis X epitope of SELPLG and PODXL2, and specific tyrosine sulfation on SELPLG. Interacts (via C-type lectin domain) with alpha-IIb/beta3 integrin ITGA2B:ITGB3 and alpha-V/beta-3 integrin ITGAV:ITGB3. Interacts with alpha5/beta1 integrin ITGA5:ITGB1 and alpha4/beta1 integrin ITGA4:ITGB.</text>
</comment>
<comment type="caution">
    <text evidence="24">Lacks conserved residue(s) required for the propagation of feature annotation.</text>
</comment>
<evidence type="ECO:0000313" key="29">
    <source>
        <dbReference type="Ensembl" id="ENSOANP00000036341.1"/>
    </source>
</evidence>
<evidence type="ECO:0000256" key="18">
    <source>
        <dbReference type="ARBA" id="ARBA00044221"/>
    </source>
</evidence>
<keyword evidence="13" id="KW-1133">Transmembrane helix</keyword>
<dbReference type="InterPro" id="IPR000436">
    <property type="entry name" value="Sushi_SCR_CCP_dom"/>
</dbReference>
<keyword evidence="8" id="KW-0732">Signal</keyword>
<evidence type="ECO:0000256" key="2">
    <source>
        <dbReference type="ARBA" id="ARBA00007360"/>
    </source>
</evidence>
<evidence type="ECO:0000256" key="10">
    <source>
        <dbReference type="ARBA" id="ARBA00022737"/>
    </source>
</evidence>
<keyword evidence="3" id="KW-1003">Cell membrane</keyword>
<evidence type="ECO:0000256" key="11">
    <source>
        <dbReference type="ARBA" id="ARBA00022837"/>
    </source>
</evidence>
<accession>A0A6I8N5U8</accession>
<feature type="domain" description="Sushi" evidence="28">
    <location>
        <begin position="313"/>
        <end position="374"/>
    </location>
</feature>
<dbReference type="InterPro" id="IPR016187">
    <property type="entry name" value="CTDL_fold"/>
</dbReference>
<evidence type="ECO:0000256" key="14">
    <source>
        <dbReference type="ARBA" id="ARBA00023136"/>
    </source>
</evidence>
<comment type="similarity">
    <text evidence="2">Belongs to the selectin/LECAM family.</text>
</comment>
<evidence type="ECO:0000256" key="5">
    <source>
        <dbReference type="ARBA" id="ARBA00022659"/>
    </source>
</evidence>
<evidence type="ECO:0000256" key="1">
    <source>
        <dbReference type="ARBA" id="ARBA00004251"/>
    </source>
</evidence>
<evidence type="ECO:0000256" key="23">
    <source>
        <dbReference type="ARBA" id="ARBA00046840"/>
    </source>
</evidence>
<sequence>MEQRTPFGALRFLCLAALSSEWIRQKNVDAWTYHYNNKGIYVWDEAREFCQKYYTDLVAIQNQKEISYLNGHLPRFRYHYWIGIRKVAGVWTWVGTGKPLTKEAENWADHEPNNKGSSQDCVEIYIKGDTQPGKWNDEPCNRRKRALCYRASCQPDSCSQRGECVETIGNYTCSCLPGFSGPECESVTECKDLRAIPHQPSMTCSHPLGYSAFDSTCNFSCPEGFELQGAASLQCLASGDWSAEIPQCTAVRCRPPERPDRGDVSCSPSLAELQFNSMCRFRCEEGFVLNGSETVWCGASGEWTTPAPTCEVIRCPSLESPERGTVKCHHPIGPFAYDSRCDFRCPPGFRPSGSATLRCTALGLWTAPPPVCRVVECEPPEIPAHGAMDCSLSGGRVLYNSSCDFRCAEGFTLNGAETVSCSASGDWTASVPTCQAVRCQDLEGLVRSQMTCSHPFGDFAFQSTCNFTCEEGFQPAGPKTLHCLATGHWTSLPPVCQAVQCKPLLTPRQGTISCVHPVGNFSFKSTCQFTCLEGFSLNGSETPSCTEAGLWTAPPPTCQAVQCKPLLTPQQGRMSCVHPVGDSGYKSTCQFTCHEGFSLNGSETLSCTEAGLWTAPPPTCQAIQCPELQAPTHGLVNCSDPPKRFGFNSSCDFGCSEGFVLRGPGVVRCETTGNWTDRPPVCEVIRCPYLEASKPLEMNCSHPLGNFSYGSACEFHCPKGQVLNSSPTIWCQGKGEWSDKMPTCQGILFFVG</sequence>
<keyword evidence="30" id="KW-1185">Reference proteome</keyword>
<evidence type="ECO:0000256" key="20">
    <source>
        <dbReference type="ARBA" id="ARBA00044337"/>
    </source>
</evidence>
<dbReference type="CDD" id="cd03592">
    <property type="entry name" value="CLECT_selectins_like"/>
    <property type="match status" value="1"/>
</dbReference>
<dbReference type="SUPFAM" id="SSF57535">
    <property type="entry name" value="Complement control module/SCR domain"/>
    <property type="match status" value="9"/>
</dbReference>
<dbReference type="Pfam" id="PF00084">
    <property type="entry name" value="Sushi"/>
    <property type="match status" value="9"/>
</dbReference>
<feature type="domain" description="Sushi" evidence="28">
    <location>
        <begin position="561"/>
        <end position="622"/>
    </location>
</feature>
<organism evidence="29 30">
    <name type="scientific">Ornithorhynchus anatinus</name>
    <name type="common">Duckbill platypus</name>
    <dbReference type="NCBI Taxonomy" id="9258"/>
    <lineage>
        <taxon>Eukaryota</taxon>
        <taxon>Metazoa</taxon>
        <taxon>Chordata</taxon>
        <taxon>Craniata</taxon>
        <taxon>Vertebrata</taxon>
        <taxon>Euteleostomi</taxon>
        <taxon>Mammalia</taxon>
        <taxon>Monotremata</taxon>
        <taxon>Ornithorhynchidae</taxon>
        <taxon>Ornithorhynchus</taxon>
    </lineage>
</organism>
<feature type="disulfide bond" evidence="25">
    <location>
        <begin position="655"/>
        <end position="682"/>
    </location>
</feature>
<dbReference type="PROSITE" id="PS50041">
    <property type="entry name" value="C_TYPE_LECTIN_2"/>
    <property type="match status" value="1"/>
</dbReference>
<keyword evidence="11" id="KW-0106">Calcium</keyword>
<keyword evidence="10" id="KW-0677">Repeat</keyword>
<feature type="disulfide bond" evidence="25">
    <location>
        <begin position="531"/>
        <end position="558"/>
    </location>
</feature>
<dbReference type="GO" id="GO:0030246">
    <property type="term" value="F:carbohydrate binding"/>
    <property type="evidence" value="ECO:0007669"/>
    <property type="project" value="UniProtKB-KW"/>
</dbReference>
<proteinExistence type="inferred from homology"/>
<dbReference type="PROSITE" id="PS00022">
    <property type="entry name" value="EGF_1"/>
    <property type="match status" value="1"/>
</dbReference>
<dbReference type="FunFam" id="3.10.100.10:FF:000007">
    <property type="entry name" value="L-selectin"/>
    <property type="match status" value="1"/>
</dbReference>
<dbReference type="InterPro" id="IPR018378">
    <property type="entry name" value="C-type_lectin_CS"/>
</dbReference>
<dbReference type="Gene3D" id="2.10.25.10">
    <property type="entry name" value="Laminin"/>
    <property type="match status" value="1"/>
</dbReference>
<keyword evidence="4 24" id="KW-0245">EGF-like domain</keyword>
<evidence type="ECO:0000256" key="8">
    <source>
        <dbReference type="ARBA" id="ARBA00022729"/>
    </source>
</evidence>
<evidence type="ECO:0000256" key="4">
    <source>
        <dbReference type="ARBA" id="ARBA00022536"/>
    </source>
</evidence>
<dbReference type="Gene3D" id="2.10.70.10">
    <property type="entry name" value="Complement Module, domain 1"/>
    <property type="match status" value="9"/>
</dbReference>
<evidence type="ECO:0000256" key="7">
    <source>
        <dbReference type="ARBA" id="ARBA00022723"/>
    </source>
</evidence>
<dbReference type="Pfam" id="PF00008">
    <property type="entry name" value="EGF"/>
    <property type="match status" value="1"/>
</dbReference>
<feature type="domain" description="Sushi" evidence="28">
    <location>
        <begin position="437"/>
        <end position="498"/>
    </location>
</feature>
<evidence type="ECO:0000256" key="15">
    <source>
        <dbReference type="ARBA" id="ARBA00023157"/>
    </source>
</evidence>
<evidence type="ECO:0000256" key="21">
    <source>
        <dbReference type="ARBA" id="ARBA00044355"/>
    </source>
</evidence>
<dbReference type="PROSITE" id="PS50026">
    <property type="entry name" value="EGF_3"/>
    <property type="match status" value="1"/>
</dbReference>
<dbReference type="PROSITE" id="PS00615">
    <property type="entry name" value="C_TYPE_LECTIN_1"/>
    <property type="match status" value="1"/>
</dbReference>
<feature type="disulfide bond" evidence="25">
    <location>
        <begin position="469"/>
        <end position="496"/>
    </location>
</feature>
<dbReference type="SUPFAM" id="SSF56436">
    <property type="entry name" value="C-type lectin-like"/>
    <property type="match status" value="1"/>
</dbReference>
<gene>
    <name evidence="29" type="primary">SELP</name>
</gene>
<evidence type="ECO:0000259" key="28">
    <source>
        <dbReference type="PROSITE" id="PS50923"/>
    </source>
</evidence>